<organism evidence="1 2">
    <name type="scientific">Giardia muris</name>
    <dbReference type="NCBI Taxonomy" id="5742"/>
    <lineage>
        <taxon>Eukaryota</taxon>
        <taxon>Metamonada</taxon>
        <taxon>Diplomonadida</taxon>
        <taxon>Hexamitidae</taxon>
        <taxon>Giardiinae</taxon>
        <taxon>Giardia</taxon>
    </lineage>
</organism>
<protein>
    <submittedName>
        <fullName evidence="1">Uncharacterized protein</fullName>
    </submittedName>
</protein>
<name>A0A4Z1SQ03_GIAMU</name>
<accession>A0A4Z1SQ03</accession>
<evidence type="ECO:0000313" key="2">
    <source>
        <dbReference type="Proteomes" id="UP000315496"/>
    </source>
</evidence>
<reference evidence="1 2" key="1">
    <citation type="submission" date="2019-05" db="EMBL/GenBank/DDBJ databases">
        <title>The compact genome of Giardia muris reveals important steps in the evolution of intestinal protozoan parasites.</title>
        <authorList>
            <person name="Xu F."/>
            <person name="Jimenez-Gonzalez A."/>
            <person name="Einarsson E."/>
            <person name="Astvaldsson A."/>
            <person name="Peirasmaki D."/>
            <person name="Eckmann L."/>
            <person name="Andersson J.O."/>
            <person name="Svard S.G."/>
            <person name="Jerlstrom-Hultqvist J."/>
        </authorList>
    </citation>
    <scope>NUCLEOTIDE SEQUENCE [LARGE SCALE GENOMIC DNA]</scope>
    <source>
        <strain evidence="1 2">Roberts-Thomson</strain>
    </source>
</reference>
<sequence>MSRQVSSAELDYACKYVGIRRDKVSRDTIHTLTALMLEPAIESRAFLVVVSDRELHELGPDDAHLFTEAQQNKPILGASFAAVAAAALITPETVSHFHGSDVIPALVHVLSYGLPFGQYYAIVALHELLTVSPRASKEDLARQYLNRGILGGLLDCCDSLSSNWQLDAGSALIKAVFDVLTGEACIFADSCDPLVASLVSESTALAVLSFLTRRLHDTAWLTGIPSLDQTASGSNNFAIVSRALLAVLRLPVFRTCIEKARTLFTVASILSASEASDIGISSLHTLLILEITLLCMTPITSELSLKSQAVLDSVDISSLLVFDFFGAIARLLVPSDLALTRQVLMCFTLISRNSLFRVNCINSLAPGQNTLTLLTITQQVLASDECCKDLEVIQLLLSMLAGFCTNKQFRAFLYSDSETIGQIAKVVADVLEQARVLPTELAASMLKSSTASVLKLTSHDHLGKTATSLVQALEQSRDIMTISQGTLGLTDTVSVVTAGLRASRVAQALGASTSSLSSSMGGSSVSAIYSQVTRAPALADLGINPFHDHFRVFAAISELLSIVCVDYGTLIDFRQVNFYNPRDSMNAALQDHAHVLLDTFLPLLLSIGEFLRRFVAESIDFLMDPIVETVLGATYELSQLDIALIPFLSGQTDLALLRNKFRICTGKRVPVLTELEVKVLRLLVLFSRNPRVVSLAAFACALMRKNGVCLSVLDTVETVTNVKWAIDQLRQHVSRICASGDVDFFKRASAGPVCDITAELASLLAGMAVDDPTLVPVDTAVSLLQLWRTLSKANPEEMEFVFGSVSQLLKAWPEAKRGMLRGKMHDKGLEILANSVWKPDA</sequence>
<comment type="caution">
    <text evidence="1">The sequence shown here is derived from an EMBL/GenBank/DDBJ whole genome shotgun (WGS) entry which is preliminary data.</text>
</comment>
<dbReference type="Proteomes" id="UP000315496">
    <property type="component" value="Chromosome 3"/>
</dbReference>
<proteinExistence type="predicted"/>
<dbReference type="VEuPathDB" id="GiardiaDB:GMRT_16097"/>
<dbReference type="EMBL" id="VDLU01000003">
    <property type="protein sequence ID" value="TNJ27912.1"/>
    <property type="molecule type" value="Genomic_DNA"/>
</dbReference>
<dbReference type="AlphaFoldDB" id="A0A4Z1SQ03"/>
<gene>
    <name evidence="1" type="ORF">GMRT_16097</name>
</gene>
<dbReference type="OrthoDB" id="10251577at2759"/>
<keyword evidence="2" id="KW-1185">Reference proteome</keyword>
<evidence type="ECO:0000313" key="1">
    <source>
        <dbReference type="EMBL" id="TNJ27912.1"/>
    </source>
</evidence>